<comment type="caution">
    <text evidence="1">The sequence shown here is derived from an EMBL/GenBank/DDBJ whole genome shotgun (WGS) entry which is preliminary data.</text>
</comment>
<name>A0A9D7SBW8_9BACT</name>
<evidence type="ECO:0000313" key="2">
    <source>
        <dbReference type="Proteomes" id="UP000808349"/>
    </source>
</evidence>
<evidence type="ECO:0000313" key="1">
    <source>
        <dbReference type="EMBL" id="MBK9718822.1"/>
    </source>
</evidence>
<proteinExistence type="predicted"/>
<protein>
    <submittedName>
        <fullName evidence="1">Uncharacterized protein</fullName>
    </submittedName>
</protein>
<accession>A0A9D7SBW8</accession>
<dbReference type="EMBL" id="JADKFW010000013">
    <property type="protein sequence ID" value="MBK9718822.1"/>
    <property type="molecule type" value="Genomic_DNA"/>
</dbReference>
<dbReference type="AlphaFoldDB" id="A0A9D7SBW8"/>
<gene>
    <name evidence="1" type="ORF">IPO85_15155</name>
</gene>
<organism evidence="1 2">
    <name type="scientific">Candidatus Defluviibacterium haderslevense</name>
    <dbReference type="NCBI Taxonomy" id="2981993"/>
    <lineage>
        <taxon>Bacteria</taxon>
        <taxon>Pseudomonadati</taxon>
        <taxon>Bacteroidota</taxon>
        <taxon>Saprospiria</taxon>
        <taxon>Saprospirales</taxon>
        <taxon>Saprospiraceae</taxon>
        <taxon>Candidatus Defluviibacterium</taxon>
    </lineage>
</organism>
<sequence length="101" mass="11863">MHFLLSYQVDVQGDKCDIIHTDIQNVLSKYNKVKLFGETYIIQIRKVTEWEDIREGLSQITEQNGCDCKFIMTPIVQGGYYNGWLENNKWKQIEELITSKS</sequence>
<reference evidence="1 2" key="1">
    <citation type="submission" date="2020-10" db="EMBL/GenBank/DDBJ databases">
        <title>Connecting structure to function with the recovery of over 1000 high-quality activated sludge metagenome-assembled genomes encoding full-length rRNA genes using long-read sequencing.</title>
        <authorList>
            <person name="Singleton C.M."/>
            <person name="Petriglieri F."/>
            <person name="Kristensen J.M."/>
            <person name="Kirkegaard R.H."/>
            <person name="Michaelsen T.Y."/>
            <person name="Andersen M.H."/>
            <person name="Karst S.M."/>
            <person name="Dueholm M.S."/>
            <person name="Nielsen P.H."/>
            <person name="Albertsen M."/>
        </authorList>
    </citation>
    <scope>NUCLEOTIDE SEQUENCE [LARGE SCALE GENOMIC DNA]</scope>
    <source>
        <strain evidence="1">Ribe_18-Q3-R11-54_BAT3C.373</strain>
    </source>
</reference>
<dbReference type="Proteomes" id="UP000808349">
    <property type="component" value="Unassembled WGS sequence"/>
</dbReference>